<accession>A0AAN8IBW5</accession>
<comment type="caution">
    <text evidence="3">The sequence shown here is derived from an EMBL/GenBank/DDBJ whole genome shotgun (WGS) entry which is preliminary data.</text>
</comment>
<dbReference type="AlphaFoldDB" id="A0AAN8IBW5"/>
<keyword evidence="1" id="KW-1133">Transmembrane helix</keyword>
<name>A0AAN8IBW5_9EURO</name>
<sequence length="330" mass="36976">MAAITGDQHYDGWTSSSIIVVTTASVALYNSCELLLMIATRFKEWRSLLFISLVVSSLGIIPYYVGFLTEYFQWTAFWAAMTISTFGWVMLVTGQSVVLYSRLGLILNNPSILKGVKWLIITDAILFHAPTTVVQYGKTYGDEQVAFGKAMYYIEKIQMTGFCVQEFIISGLYLWAASQLLKIIKKQGTRKVMVELVVVNVAIVLGDVALLVLEYSGKRVMERTWKGLVYSVKLKLEFAILSKLVDLVQSSQRTLSNALADVNTFVDVSRANSGADGMAAVQQQVRTSKDESMPDWISKLEDRDVQTLHLEDVQNSSQLDDDPFITRKEV</sequence>
<keyword evidence="1" id="KW-0472">Membrane</keyword>
<gene>
    <name evidence="3" type="ORF">OHC33_000959</name>
</gene>
<dbReference type="EMBL" id="JAKLMC020000002">
    <property type="protein sequence ID" value="KAK5957770.1"/>
    <property type="molecule type" value="Genomic_DNA"/>
</dbReference>
<feature type="transmembrane region" description="Helical" evidence="1">
    <location>
        <begin position="48"/>
        <end position="65"/>
    </location>
</feature>
<dbReference type="PANTHER" id="PTHR37013">
    <property type="entry name" value="INTEGRAL MEMBRANE PROTEIN (AFU_ORTHOLOGUE AFUA_1G05950)-RELATED"/>
    <property type="match status" value="1"/>
</dbReference>
<evidence type="ECO:0000313" key="3">
    <source>
        <dbReference type="EMBL" id="KAK5957770.1"/>
    </source>
</evidence>
<dbReference type="InterPro" id="IPR056120">
    <property type="entry name" value="DUF7703"/>
</dbReference>
<evidence type="ECO:0000259" key="2">
    <source>
        <dbReference type="Pfam" id="PF24802"/>
    </source>
</evidence>
<proteinExistence type="predicted"/>
<feature type="transmembrane region" description="Helical" evidence="1">
    <location>
        <begin position="71"/>
        <end position="92"/>
    </location>
</feature>
<dbReference type="Proteomes" id="UP001316803">
    <property type="component" value="Unassembled WGS sequence"/>
</dbReference>
<organism evidence="3 4">
    <name type="scientific">Knufia fluminis</name>
    <dbReference type="NCBI Taxonomy" id="191047"/>
    <lineage>
        <taxon>Eukaryota</taxon>
        <taxon>Fungi</taxon>
        <taxon>Dikarya</taxon>
        <taxon>Ascomycota</taxon>
        <taxon>Pezizomycotina</taxon>
        <taxon>Eurotiomycetes</taxon>
        <taxon>Chaetothyriomycetidae</taxon>
        <taxon>Chaetothyriales</taxon>
        <taxon>Trichomeriaceae</taxon>
        <taxon>Knufia</taxon>
    </lineage>
</organism>
<dbReference type="PANTHER" id="PTHR37013:SF5">
    <property type="entry name" value="INTEGRAL MEMBRANE PROTEIN"/>
    <property type="match status" value="1"/>
</dbReference>
<feature type="transmembrane region" description="Helical" evidence="1">
    <location>
        <begin position="196"/>
        <end position="213"/>
    </location>
</feature>
<dbReference type="Pfam" id="PF24802">
    <property type="entry name" value="DUF7703"/>
    <property type="match status" value="1"/>
</dbReference>
<keyword evidence="4" id="KW-1185">Reference proteome</keyword>
<reference evidence="3 4" key="1">
    <citation type="submission" date="2022-12" db="EMBL/GenBank/DDBJ databases">
        <title>Genomic features and morphological characterization of a novel Knufia sp. strain isolated from spacecraft assembly facility.</title>
        <authorList>
            <person name="Teixeira M."/>
            <person name="Chander A.M."/>
            <person name="Stajich J.E."/>
            <person name="Venkateswaran K."/>
        </authorList>
    </citation>
    <scope>NUCLEOTIDE SEQUENCE [LARGE SCALE GENOMIC DNA]</scope>
    <source>
        <strain evidence="3 4">FJI-L2-BK-P2</strain>
    </source>
</reference>
<evidence type="ECO:0000256" key="1">
    <source>
        <dbReference type="SAM" id="Phobius"/>
    </source>
</evidence>
<evidence type="ECO:0000313" key="4">
    <source>
        <dbReference type="Proteomes" id="UP001316803"/>
    </source>
</evidence>
<protein>
    <recommendedName>
        <fullName evidence="2">DUF7703 domain-containing protein</fullName>
    </recommendedName>
</protein>
<feature type="transmembrane region" description="Helical" evidence="1">
    <location>
        <begin position="157"/>
        <end position="176"/>
    </location>
</feature>
<feature type="domain" description="DUF7703" evidence="2">
    <location>
        <begin position="17"/>
        <end position="251"/>
    </location>
</feature>
<keyword evidence="1" id="KW-0812">Transmembrane</keyword>
<feature type="transmembrane region" description="Helical" evidence="1">
    <location>
        <begin position="12"/>
        <end position="36"/>
    </location>
</feature>